<keyword evidence="4 9" id="KW-0456">Lyase</keyword>
<evidence type="ECO:0000256" key="1">
    <source>
        <dbReference type="ARBA" id="ARBA00004772"/>
    </source>
</evidence>
<dbReference type="Proteomes" id="UP000295536">
    <property type="component" value="Unassembled WGS sequence"/>
</dbReference>
<dbReference type="UniPathway" id="UPA00251">
    <property type="reaction ID" value="UER00320"/>
</dbReference>
<dbReference type="Pfam" id="PF02602">
    <property type="entry name" value="HEM4"/>
    <property type="match status" value="1"/>
</dbReference>
<dbReference type="InterPro" id="IPR036108">
    <property type="entry name" value="4pyrrol_syn_uPrphyn_synt_sf"/>
</dbReference>
<comment type="pathway">
    <text evidence="1 9">Porphyrin-containing compound metabolism; protoporphyrin-IX biosynthesis; coproporphyrinogen-III from 5-aminolevulinate: step 3/4.</text>
</comment>
<evidence type="ECO:0000256" key="4">
    <source>
        <dbReference type="ARBA" id="ARBA00023239"/>
    </source>
</evidence>
<organism evidence="11 13">
    <name type="scientific">Tepidimonas ignava</name>
    <dbReference type="NCBI Taxonomy" id="114249"/>
    <lineage>
        <taxon>Bacteria</taxon>
        <taxon>Pseudomonadati</taxon>
        <taxon>Pseudomonadota</taxon>
        <taxon>Betaproteobacteria</taxon>
        <taxon>Burkholderiales</taxon>
        <taxon>Tepidimonas</taxon>
    </lineage>
</organism>
<evidence type="ECO:0000256" key="3">
    <source>
        <dbReference type="ARBA" id="ARBA00013109"/>
    </source>
</evidence>
<dbReference type="GO" id="GO:0004852">
    <property type="term" value="F:uroporphyrinogen-III synthase activity"/>
    <property type="evidence" value="ECO:0007669"/>
    <property type="project" value="UniProtKB-UniRule"/>
</dbReference>
<dbReference type="AlphaFoldDB" id="A0A4R3L813"/>
<name>A0A4R3L813_9BURK</name>
<dbReference type="GO" id="GO:0006782">
    <property type="term" value="P:protoporphyrinogen IX biosynthetic process"/>
    <property type="evidence" value="ECO:0007669"/>
    <property type="project" value="UniProtKB-UniRule"/>
</dbReference>
<dbReference type="RefSeq" id="WP_132963377.1">
    <property type="nucleotide sequence ID" value="NZ_SMAH01000016.1"/>
</dbReference>
<dbReference type="Proteomes" id="UP000315577">
    <property type="component" value="Unassembled WGS sequence"/>
</dbReference>
<dbReference type="Gene3D" id="3.40.50.10090">
    <property type="match status" value="2"/>
</dbReference>
<dbReference type="PANTHER" id="PTHR38042">
    <property type="entry name" value="UROPORPHYRINOGEN-III SYNTHASE, CHLOROPLASTIC"/>
    <property type="match status" value="1"/>
</dbReference>
<evidence type="ECO:0000256" key="2">
    <source>
        <dbReference type="ARBA" id="ARBA00008133"/>
    </source>
</evidence>
<protein>
    <recommendedName>
        <fullName evidence="7 9">Uroporphyrinogen-III synthase</fullName>
        <ecNumber evidence="3 9">4.2.1.75</ecNumber>
    </recommendedName>
</protein>
<dbReference type="InterPro" id="IPR003754">
    <property type="entry name" value="4pyrrol_synth_uPrphyn_synth"/>
</dbReference>
<evidence type="ECO:0000256" key="6">
    <source>
        <dbReference type="ARBA" id="ARBA00037589"/>
    </source>
</evidence>
<keyword evidence="14" id="KW-1185">Reference proteome</keyword>
<evidence type="ECO:0000313" key="11">
    <source>
        <dbReference type="EMBL" id="TCS95175.1"/>
    </source>
</evidence>
<dbReference type="InterPro" id="IPR039793">
    <property type="entry name" value="UROS/Hem4"/>
</dbReference>
<accession>A0A4R3L813</accession>
<evidence type="ECO:0000256" key="5">
    <source>
        <dbReference type="ARBA" id="ARBA00023244"/>
    </source>
</evidence>
<dbReference type="CDD" id="cd06578">
    <property type="entry name" value="HemD"/>
    <property type="match status" value="1"/>
</dbReference>
<dbReference type="PANTHER" id="PTHR38042:SF1">
    <property type="entry name" value="UROPORPHYRINOGEN-III SYNTHASE, CHLOROPLASTIC"/>
    <property type="match status" value="1"/>
</dbReference>
<evidence type="ECO:0000256" key="8">
    <source>
        <dbReference type="ARBA" id="ARBA00048617"/>
    </source>
</evidence>
<evidence type="ECO:0000313" key="12">
    <source>
        <dbReference type="EMBL" id="TSE19322.1"/>
    </source>
</evidence>
<evidence type="ECO:0000259" key="10">
    <source>
        <dbReference type="Pfam" id="PF02602"/>
    </source>
</evidence>
<sequence>MQRPSVVVTRPESQAGAWVQALRAAGWPVVALPLIATCPTVAPDAPAPWTGGERWDAVMVVSPAAVQAAQHARWPVPAPPTRLWAPGAGTAAALRAWGADPARVDAPSADAGPATMDSESLWSLVRPQMGPGRRLLVLRGVSADGREGRDWLLQQARASGADVVALPVYRRALPAWDEAQRRHATDLGRAVWLFSASEAVAHLQQLLPHAVWRDATAVVTHPRIAQAAAAAGFGRVVVAAPTVAAVLQALESVA</sequence>
<dbReference type="OrthoDB" id="9787650at2"/>
<feature type="domain" description="Tetrapyrrole biosynthesis uroporphyrinogen III synthase" evidence="10">
    <location>
        <begin position="18"/>
        <end position="246"/>
    </location>
</feature>
<evidence type="ECO:0000256" key="9">
    <source>
        <dbReference type="RuleBase" id="RU366031"/>
    </source>
</evidence>
<keyword evidence="5 9" id="KW-0627">Porphyrin biosynthesis</keyword>
<comment type="caution">
    <text evidence="11">The sequence shown here is derived from an EMBL/GenBank/DDBJ whole genome shotgun (WGS) entry which is preliminary data.</text>
</comment>
<comment type="catalytic activity">
    <reaction evidence="8 9">
        <text>hydroxymethylbilane = uroporphyrinogen III + H2O</text>
        <dbReference type="Rhea" id="RHEA:18965"/>
        <dbReference type="ChEBI" id="CHEBI:15377"/>
        <dbReference type="ChEBI" id="CHEBI:57308"/>
        <dbReference type="ChEBI" id="CHEBI:57845"/>
        <dbReference type="EC" id="4.2.1.75"/>
    </reaction>
</comment>
<gene>
    <name evidence="12" type="primary">hemD</name>
    <name evidence="11" type="ORF">EDC36_11611</name>
    <name evidence="12" type="ORF">Tigna_02215</name>
</gene>
<dbReference type="EC" id="4.2.1.75" evidence="3 9"/>
<comment type="similarity">
    <text evidence="2 9">Belongs to the uroporphyrinogen-III synthase family.</text>
</comment>
<reference evidence="11 13" key="1">
    <citation type="submission" date="2019-03" db="EMBL/GenBank/DDBJ databases">
        <title>Genomic Encyclopedia of Type Strains, Phase IV (KMG-IV): sequencing the most valuable type-strain genomes for metagenomic binning, comparative biology and taxonomic classification.</title>
        <authorList>
            <person name="Goeker M."/>
        </authorList>
    </citation>
    <scope>NUCLEOTIDE SEQUENCE [LARGE SCALE GENOMIC DNA]</scope>
    <source>
        <strain evidence="11 13">DSM 12034</strain>
    </source>
</reference>
<dbReference type="SUPFAM" id="SSF69618">
    <property type="entry name" value="HemD-like"/>
    <property type="match status" value="1"/>
</dbReference>
<evidence type="ECO:0000313" key="13">
    <source>
        <dbReference type="Proteomes" id="UP000295536"/>
    </source>
</evidence>
<reference evidence="12 14" key="2">
    <citation type="submission" date="2019-07" db="EMBL/GenBank/DDBJ databases">
        <title>Tepidimonas ignava SPS-1037 draft genome.</title>
        <authorList>
            <person name="Da Costa M.S."/>
            <person name="Froufe H.J.C."/>
            <person name="Egas C."/>
            <person name="Albuquerque L."/>
        </authorList>
    </citation>
    <scope>NUCLEOTIDE SEQUENCE [LARGE SCALE GENOMIC DNA]</scope>
    <source>
        <strain evidence="12 14">SPS-1037</strain>
    </source>
</reference>
<evidence type="ECO:0000313" key="14">
    <source>
        <dbReference type="Proteomes" id="UP000315577"/>
    </source>
</evidence>
<dbReference type="EMBL" id="SMAH01000016">
    <property type="protein sequence ID" value="TCS95175.1"/>
    <property type="molecule type" value="Genomic_DNA"/>
</dbReference>
<proteinExistence type="inferred from homology"/>
<evidence type="ECO:0000256" key="7">
    <source>
        <dbReference type="ARBA" id="ARBA00040167"/>
    </source>
</evidence>
<comment type="function">
    <text evidence="6 9">Catalyzes cyclization of the linear tetrapyrrole, hydroxymethylbilane, to the macrocyclic uroporphyrinogen III.</text>
</comment>
<dbReference type="EMBL" id="VJNC01000017">
    <property type="protein sequence ID" value="TSE19322.1"/>
    <property type="molecule type" value="Genomic_DNA"/>
</dbReference>
<dbReference type="GO" id="GO:0006780">
    <property type="term" value="P:uroporphyrinogen III biosynthetic process"/>
    <property type="evidence" value="ECO:0007669"/>
    <property type="project" value="UniProtKB-UniRule"/>
</dbReference>